<accession>A0A6P7FSH1</accession>
<keyword evidence="1" id="KW-0812">Transmembrane</keyword>
<evidence type="ECO:0000313" key="2">
    <source>
        <dbReference type="RefSeq" id="XP_028135740.1"/>
    </source>
</evidence>
<proteinExistence type="predicted"/>
<keyword evidence="1" id="KW-0472">Membrane</keyword>
<name>A0A6P7FSH1_DIAVI</name>
<keyword evidence="1" id="KW-1133">Transmembrane helix</keyword>
<dbReference type="InParanoid" id="A0A6P7FSH1"/>
<dbReference type="RefSeq" id="XP_028135740.1">
    <property type="nucleotide sequence ID" value="XM_028279939.1"/>
</dbReference>
<gene>
    <name evidence="2" type="primary">LOC114330562</name>
</gene>
<evidence type="ECO:0000256" key="1">
    <source>
        <dbReference type="SAM" id="Phobius"/>
    </source>
</evidence>
<organism evidence="2">
    <name type="scientific">Diabrotica virgifera virgifera</name>
    <name type="common">western corn rootworm</name>
    <dbReference type="NCBI Taxonomy" id="50390"/>
    <lineage>
        <taxon>Eukaryota</taxon>
        <taxon>Metazoa</taxon>
        <taxon>Ecdysozoa</taxon>
        <taxon>Arthropoda</taxon>
        <taxon>Hexapoda</taxon>
        <taxon>Insecta</taxon>
        <taxon>Pterygota</taxon>
        <taxon>Neoptera</taxon>
        <taxon>Endopterygota</taxon>
        <taxon>Coleoptera</taxon>
        <taxon>Polyphaga</taxon>
        <taxon>Cucujiformia</taxon>
        <taxon>Chrysomeloidea</taxon>
        <taxon>Chrysomelidae</taxon>
        <taxon>Galerucinae</taxon>
        <taxon>Diabroticina</taxon>
        <taxon>Diabroticites</taxon>
        <taxon>Diabrotica</taxon>
    </lineage>
</organism>
<reference evidence="2" key="1">
    <citation type="submission" date="2025-08" db="UniProtKB">
        <authorList>
            <consortium name="RefSeq"/>
        </authorList>
    </citation>
    <scope>IDENTIFICATION</scope>
    <source>
        <tissue evidence="2">Whole insect</tissue>
    </source>
</reference>
<sequence>MYSTHTVNITVNMLRLIVLSTTVLYLVVPVIFAGSCRLCNENKKGCGPDYCDDKNICILIMKLCNDTQVQIKWPEQCICCPNTVCLDVVSEGEPCGGDPIYAVCANGLKCCSNVCRKVD</sequence>
<dbReference type="AlphaFoldDB" id="A0A6P7FSH1"/>
<feature type="transmembrane region" description="Helical" evidence="1">
    <location>
        <begin position="12"/>
        <end position="34"/>
    </location>
</feature>
<protein>
    <submittedName>
        <fullName evidence="2">Uncharacterized protein LOC114330562 isoform X2</fullName>
    </submittedName>
</protein>